<proteinExistence type="predicted"/>
<feature type="transmembrane region" description="Helical" evidence="1">
    <location>
        <begin position="18"/>
        <end position="36"/>
    </location>
</feature>
<reference evidence="2 3" key="1">
    <citation type="journal article" date="2013" name="J. Bacteriol.">
        <title>Roles of HynAB and Ech, the only two hydrogenases found in the model sulfate reducer Desulfovibrio gigas.</title>
        <authorList>
            <person name="Morais-Silva F.O."/>
            <person name="Santos C.I."/>
            <person name="Rodrigues R."/>
            <person name="Pereira I.A."/>
            <person name="Rodrigues-Pousada C."/>
        </authorList>
    </citation>
    <scope>NUCLEOTIDE SEQUENCE [LARGE SCALE GENOMIC DNA]</scope>
    <source>
        <strain evidence="3">ATCC 19364 / DSM 1382 / NCIMB 9332 / VKM B-1759</strain>
    </source>
</reference>
<evidence type="ECO:0000256" key="1">
    <source>
        <dbReference type="SAM" id="Phobius"/>
    </source>
</evidence>
<keyword evidence="1" id="KW-0472">Membrane</keyword>
<sequence>MQESCMTDTFRYPRPPRLAVFLVAAHFCLSLGGLLLHLRIHPVVESYFHWWATGAGLINCLLLPLLFLHPRGVGFACVLNVLTVILGTLGMAYFSLHAMTWPASVLTIILHSTLPDIIILLAKLPLGQMILETMRPHGPRPEGQRGCR</sequence>
<evidence type="ECO:0000313" key="3">
    <source>
        <dbReference type="Proteomes" id="UP000016587"/>
    </source>
</evidence>
<feature type="transmembrane region" description="Helical" evidence="1">
    <location>
        <begin position="48"/>
        <end position="68"/>
    </location>
</feature>
<dbReference type="Proteomes" id="UP000016587">
    <property type="component" value="Chromosome"/>
</dbReference>
<keyword evidence="3" id="KW-1185">Reference proteome</keyword>
<dbReference type="EMBL" id="CP006585">
    <property type="protein sequence ID" value="AGW14066.1"/>
    <property type="molecule type" value="Genomic_DNA"/>
</dbReference>
<dbReference type="STRING" id="1121448.DGI_2312"/>
<name>T2GD88_MEGG1</name>
<feature type="transmembrane region" description="Helical" evidence="1">
    <location>
        <begin position="75"/>
        <end position="95"/>
    </location>
</feature>
<feature type="transmembrane region" description="Helical" evidence="1">
    <location>
        <begin position="101"/>
        <end position="122"/>
    </location>
</feature>
<dbReference type="eggNOG" id="ENOG5032DN6">
    <property type="taxonomic scope" value="Bacteria"/>
</dbReference>
<dbReference type="KEGG" id="dgg:DGI_2312"/>
<evidence type="ECO:0000313" key="2">
    <source>
        <dbReference type="EMBL" id="AGW14066.1"/>
    </source>
</evidence>
<dbReference type="HOGENOM" id="CLU_1755889_0_0_7"/>
<reference evidence="3" key="2">
    <citation type="submission" date="2013-07" db="EMBL/GenBank/DDBJ databases">
        <authorList>
            <person name="Morais-Silva F.O."/>
            <person name="Rezende A.M."/>
            <person name="Pimentel C."/>
            <person name="Resende D.M."/>
            <person name="Santos C.I."/>
            <person name="Clemente C."/>
            <person name="de Oliveira L.M."/>
            <person name="da Silva S.M."/>
            <person name="Costa D.A."/>
            <person name="Varela-Raposo A."/>
            <person name="Horacio E.C.A."/>
            <person name="Matos M."/>
            <person name="Flores O."/>
            <person name="Ruiz J.C."/>
            <person name="Rodrigues-Pousada C."/>
        </authorList>
    </citation>
    <scope>NUCLEOTIDE SEQUENCE [LARGE SCALE GENOMIC DNA]</scope>
    <source>
        <strain evidence="3">ATCC 19364 / DSM 1382 / NCIMB 9332 / VKM B-1759</strain>
    </source>
</reference>
<keyword evidence="1" id="KW-0812">Transmembrane</keyword>
<organism evidence="2 3">
    <name type="scientific">Megalodesulfovibrio gigas (strain ATCC 19364 / DSM 1382 / NCIMB 9332 / VKM B-1759)</name>
    <name type="common">Desulfovibrio gigas</name>
    <dbReference type="NCBI Taxonomy" id="1121448"/>
    <lineage>
        <taxon>Bacteria</taxon>
        <taxon>Pseudomonadati</taxon>
        <taxon>Thermodesulfobacteriota</taxon>
        <taxon>Desulfovibrionia</taxon>
        <taxon>Desulfovibrionales</taxon>
        <taxon>Desulfovibrionaceae</taxon>
        <taxon>Megalodesulfovibrio</taxon>
    </lineage>
</organism>
<protein>
    <submittedName>
        <fullName evidence="2">Uncharacterized protein</fullName>
    </submittedName>
</protein>
<dbReference type="PATRIC" id="fig|1121448.10.peg.2265"/>
<accession>T2GD88</accession>
<keyword evidence="1" id="KW-1133">Transmembrane helix</keyword>
<gene>
    <name evidence="2" type="ORF">DGI_2312</name>
</gene>
<dbReference type="AlphaFoldDB" id="T2GD88"/>